<accession>A0A944DA29</accession>
<dbReference type="RefSeq" id="WP_214360963.1">
    <property type="nucleotide sequence ID" value="NZ_JAEKFT010000007.1"/>
</dbReference>
<protein>
    <submittedName>
        <fullName evidence="1">Alpha/beta hydrolase</fullName>
    </submittedName>
</protein>
<dbReference type="AlphaFoldDB" id="A0A944DA29"/>
<dbReference type="SUPFAM" id="SSF53474">
    <property type="entry name" value="alpha/beta-Hydrolases"/>
    <property type="match status" value="1"/>
</dbReference>
<reference evidence="2" key="1">
    <citation type="journal article" date="2022" name="ISME J.">
        <title>Genetic and phylogenetic analysis of dissimilatory iodate-reducing bacteria identifies potential niches across the world's oceans.</title>
        <authorList>
            <person name="Reyes-Umana V."/>
            <person name="Henning Z."/>
            <person name="Lee K."/>
            <person name="Barnum T.P."/>
            <person name="Coates J.D."/>
        </authorList>
    </citation>
    <scope>NUCLEOTIDE SEQUENCE [LARGE SCALE GENOMIC DNA]</scope>
    <source>
        <strain evidence="2">IR12</strain>
    </source>
</reference>
<dbReference type="Proteomes" id="UP000694660">
    <property type="component" value="Unassembled WGS sequence"/>
</dbReference>
<evidence type="ECO:0000313" key="1">
    <source>
        <dbReference type="EMBL" id="MBT0961206.1"/>
    </source>
</evidence>
<dbReference type="InterPro" id="IPR029058">
    <property type="entry name" value="AB_hydrolase_fold"/>
</dbReference>
<proteinExistence type="predicted"/>
<name>A0A944DA29_DENI1</name>
<comment type="caution">
    <text evidence="1">The sequence shown here is derived from an EMBL/GenBank/DDBJ whole genome shotgun (WGS) entry which is preliminary data.</text>
</comment>
<evidence type="ECO:0000313" key="2">
    <source>
        <dbReference type="Proteomes" id="UP000694660"/>
    </source>
</evidence>
<organism evidence="1 2">
    <name type="scientific">Denitromonas iodatirespirans</name>
    <dbReference type="NCBI Taxonomy" id="2795389"/>
    <lineage>
        <taxon>Bacteria</taxon>
        <taxon>Pseudomonadati</taxon>
        <taxon>Pseudomonadota</taxon>
        <taxon>Betaproteobacteria</taxon>
        <taxon>Rhodocyclales</taxon>
        <taxon>Zoogloeaceae</taxon>
        <taxon>Denitromonas</taxon>
    </lineage>
</organism>
<dbReference type="EMBL" id="JAEKFT010000007">
    <property type="protein sequence ID" value="MBT0961206.1"/>
    <property type="molecule type" value="Genomic_DNA"/>
</dbReference>
<dbReference type="GO" id="GO:0016787">
    <property type="term" value="F:hydrolase activity"/>
    <property type="evidence" value="ECO:0007669"/>
    <property type="project" value="UniProtKB-KW"/>
</dbReference>
<dbReference type="InterPro" id="IPR010662">
    <property type="entry name" value="RBBP9/YdeN"/>
</dbReference>
<keyword evidence="2" id="KW-1185">Reference proteome</keyword>
<keyword evidence="1" id="KW-0378">Hydrolase</keyword>
<dbReference type="Gene3D" id="3.40.50.1820">
    <property type="entry name" value="alpha/beta hydrolase"/>
    <property type="match status" value="1"/>
</dbReference>
<sequence>MTTCLVIPGLGGSGPTHWQSHWARALPQVRRVVQDDWDAPQRKAWVATLAAAVDSCRDDVVLIAHSLGCALVAHWARQHGGRVRGALLVAPADVDSPAHTPAEVRGFAPMPLRPLPFASIVVASRNDPYVPMARARQFADCWGSRFEDIGDAGHINADAGLGNWPDGLALLDTLCAAALTD</sequence>
<dbReference type="Pfam" id="PF06821">
    <property type="entry name" value="Ser_hydrolase"/>
    <property type="match status" value="1"/>
</dbReference>
<gene>
    <name evidence="1" type="ORF">I8J34_08460</name>
</gene>